<evidence type="ECO:0000256" key="1">
    <source>
        <dbReference type="ARBA" id="ARBA00004141"/>
    </source>
</evidence>
<dbReference type="Gene3D" id="1.20.1250.20">
    <property type="entry name" value="MFS general substrate transporter like domains"/>
    <property type="match status" value="1"/>
</dbReference>
<gene>
    <name evidence="12" type="ORF">FRX48_08339</name>
</gene>
<feature type="transmembrane region" description="Helical" evidence="10">
    <location>
        <begin position="461"/>
        <end position="485"/>
    </location>
</feature>
<dbReference type="NCBIfam" id="TIGR00879">
    <property type="entry name" value="SP"/>
    <property type="match status" value="1"/>
</dbReference>
<feature type="transmembrane region" description="Helical" evidence="10">
    <location>
        <begin position="381"/>
        <end position="403"/>
    </location>
</feature>
<comment type="catalytic activity">
    <reaction evidence="7">
        <text>myo-inositol(out) + H(+)(out) = myo-inositol(in) + H(+)(in)</text>
        <dbReference type="Rhea" id="RHEA:60364"/>
        <dbReference type="ChEBI" id="CHEBI:15378"/>
        <dbReference type="ChEBI" id="CHEBI:17268"/>
    </reaction>
</comment>
<feature type="transmembrane region" description="Helical" evidence="10">
    <location>
        <begin position="423"/>
        <end position="449"/>
    </location>
</feature>
<name>A0A5M8PGD9_9LECA</name>
<feature type="transmembrane region" description="Helical" evidence="10">
    <location>
        <begin position="121"/>
        <end position="139"/>
    </location>
</feature>
<feature type="transmembrane region" description="Helical" evidence="10">
    <location>
        <begin position="94"/>
        <end position="114"/>
    </location>
</feature>
<evidence type="ECO:0000259" key="11">
    <source>
        <dbReference type="PROSITE" id="PS50850"/>
    </source>
</evidence>
<organism evidence="12 13">
    <name type="scientific">Lasallia pustulata</name>
    <dbReference type="NCBI Taxonomy" id="136370"/>
    <lineage>
        <taxon>Eukaryota</taxon>
        <taxon>Fungi</taxon>
        <taxon>Dikarya</taxon>
        <taxon>Ascomycota</taxon>
        <taxon>Pezizomycotina</taxon>
        <taxon>Lecanoromycetes</taxon>
        <taxon>OSLEUM clade</taxon>
        <taxon>Umbilicariomycetidae</taxon>
        <taxon>Umbilicariales</taxon>
        <taxon>Umbilicariaceae</taxon>
        <taxon>Lasallia</taxon>
    </lineage>
</organism>
<sequence length="542" mass="58283">MAEDNDAANAPLIGSNNPNDQSDPWVHEVNHERESTLSQEQALTTPSAFIWALTFAAGISGLLFGYDTGVISSTLVSVGSDLSHRPLSTLDKSLVTSCTSLFALIASPITGVLADKLGRKRVILVADVLFVFGALWQAFTGSVWGMIGGRSVVGLAVGGASLVVPLYISELSPSAFRGRLVTLSILFVTAGQVVAYVVGWALSQNVHGWRWMVGLGAAPAVAQFGMLVFLPETPRWLVKVGKTEQARAVLGKVYGKSLLAIAESVIRDIDREIMEEEEATSKRRRHTAPAKHAWPWLTRLQDGSAELFGVGGNRRALTIACLLQGLQQLCGFNSLMYFSATIFALVGFSSPTLASLSIAVTNFSVTIVSLVLIDRVGRRRILLYSIPIMVVGLLLCAVAFYFLDVPSNQGEVVTITPVGRPSFWAMSILVTMVLYVGGYAIGLGSVPWMQSELFPLSVRSLGSGLATATNWGSNFVVGLTFLPMMQFMTPVWTFVVYGIVCAAGWICVWAIYPETKGLGLEEVGGLLKDGWGVQKSLVRGRN</sequence>
<feature type="transmembrane region" description="Helical" evidence="10">
    <location>
        <begin position="354"/>
        <end position="374"/>
    </location>
</feature>
<evidence type="ECO:0000256" key="5">
    <source>
        <dbReference type="ARBA" id="ARBA00022989"/>
    </source>
</evidence>
<dbReference type="InterPro" id="IPR003663">
    <property type="entry name" value="Sugar/inositol_transpt"/>
</dbReference>
<feature type="transmembrane region" description="Helical" evidence="10">
    <location>
        <begin position="151"/>
        <end position="168"/>
    </location>
</feature>
<keyword evidence="3 8" id="KW-0813">Transport</keyword>
<protein>
    <submittedName>
        <fullName evidence="12">General substrate transporter</fullName>
    </submittedName>
</protein>
<dbReference type="OrthoDB" id="6339427at2759"/>
<feature type="compositionally biased region" description="Basic and acidic residues" evidence="9">
    <location>
        <begin position="25"/>
        <end position="35"/>
    </location>
</feature>
<feature type="transmembrane region" description="Helical" evidence="10">
    <location>
        <begin position="48"/>
        <end position="66"/>
    </location>
</feature>
<reference evidence="12 13" key="1">
    <citation type="submission" date="2019-09" db="EMBL/GenBank/DDBJ databases">
        <title>The hologenome of the rock-dwelling lichen Lasallia pustulata.</title>
        <authorList>
            <person name="Greshake Tzovaras B."/>
            <person name="Segers F."/>
            <person name="Bicker A."/>
            <person name="Dal Grande F."/>
            <person name="Otte J."/>
            <person name="Hankeln T."/>
            <person name="Schmitt I."/>
            <person name="Ebersberger I."/>
        </authorList>
    </citation>
    <scope>NUCLEOTIDE SEQUENCE [LARGE SCALE GENOMIC DNA]</scope>
    <source>
        <strain evidence="12">A1-1</strain>
    </source>
</reference>
<proteinExistence type="inferred from homology"/>
<dbReference type="PROSITE" id="PS50850">
    <property type="entry name" value="MFS"/>
    <property type="match status" value="1"/>
</dbReference>
<dbReference type="PROSITE" id="PS00217">
    <property type="entry name" value="SUGAR_TRANSPORT_2"/>
    <property type="match status" value="1"/>
</dbReference>
<dbReference type="GO" id="GO:1904679">
    <property type="term" value="P:myo-inositol import across plasma membrane"/>
    <property type="evidence" value="ECO:0007669"/>
    <property type="project" value="TreeGrafter"/>
</dbReference>
<dbReference type="InterPro" id="IPR005828">
    <property type="entry name" value="MFS_sugar_transport-like"/>
</dbReference>
<feature type="transmembrane region" description="Helical" evidence="10">
    <location>
        <begin position="208"/>
        <end position="230"/>
    </location>
</feature>
<dbReference type="InterPro" id="IPR036259">
    <property type="entry name" value="MFS_trans_sf"/>
</dbReference>
<evidence type="ECO:0000256" key="3">
    <source>
        <dbReference type="ARBA" id="ARBA00022448"/>
    </source>
</evidence>
<dbReference type="GO" id="GO:0016020">
    <property type="term" value="C:membrane"/>
    <property type="evidence" value="ECO:0007669"/>
    <property type="project" value="UniProtKB-SubCell"/>
</dbReference>
<evidence type="ECO:0000313" key="13">
    <source>
        <dbReference type="Proteomes" id="UP000324767"/>
    </source>
</evidence>
<keyword evidence="6 10" id="KW-0472">Membrane</keyword>
<dbReference type="PANTHER" id="PTHR48020:SF12">
    <property type="entry name" value="PROTON MYO-INOSITOL COTRANSPORTER"/>
    <property type="match status" value="1"/>
</dbReference>
<feature type="region of interest" description="Disordered" evidence="9">
    <location>
        <begin position="1"/>
        <end position="38"/>
    </location>
</feature>
<evidence type="ECO:0000256" key="7">
    <source>
        <dbReference type="ARBA" id="ARBA00049119"/>
    </source>
</evidence>
<dbReference type="PANTHER" id="PTHR48020">
    <property type="entry name" value="PROTON MYO-INOSITOL COTRANSPORTER"/>
    <property type="match status" value="1"/>
</dbReference>
<keyword evidence="5 10" id="KW-1133">Transmembrane helix</keyword>
<dbReference type="InterPro" id="IPR005829">
    <property type="entry name" value="Sugar_transporter_CS"/>
</dbReference>
<dbReference type="PRINTS" id="PR00171">
    <property type="entry name" value="SUGRTRNSPORT"/>
</dbReference>
<dbReference type="PROSITE" id="PS00216">
    <property type="entry name" value="SUGAR_TRANSPORT_1"/>
    <property type="match status" value="2"/>
</dbReference>
<comment type="similarity">
    <text evidence="2 8">Belongs to the major facilitator superfamily. Sugar transporter (TC 2.A.1.1) family.</text>
</comment>
<dbReference type="InterPro" id="IPR020846">
    <property type="entry name" value="MFS_dom"/>
</dbReference>
<evidence type="ECO:0000256" key="2">
    <source>
        <dbReference type="ARBA" id="ARBA00010992"/>
    </source>
</evidence>
<comment type="caution">
    <text evidence="12">The sequence shown here is derived from an EMBL/GenBank/DDBJ whole genome shotgun (WGS) entry which is preliminary data.</text>
</comment>
<evidence type="ECO:0000256" key="6">
    <source>
        <dbReference type="ARBA" id="ARBA00023136"/>
    </source>
</evidence>
<comment type="subcellular location">
    <subcellularLocation>
        <location evidence="1">Membrane</location>
        <topology evidence="1">Multi-pass membrane protein</topology>
    </subcellularLocation>
</comment>
<dbReference type="SUPFAM" id="SSF103473">
    <property type="entry name" value="MFS general substrate transporter"/>
    <property type="match status" value="1"/>
</dbReference>
<dbReference type="GO" id="GO:0005366">
    <property type="term" value="F:myo-inositol:proton symporter activity"/>
    <property type="evidence" value="ECO:0007669"/>
    <property type="project" value="TreeGrafter"/>
</dbReference>
<evidence type="ECO:0000256" key="4">
    <source>
        <dbReference type="ARBA" id="ARBA00022692"/>
    </source>
</evidence>
<feature type="domain" description="Major facilitator superfamily (MFS) profile" evidence="11">
    <location>
        <begin position="53"/>
        <end position="516"/>
    </location>
</feature>
<dbReference type="Pfam" id="PF00083">
    <property type="entry name" value="Sugar_tr"/>
    <property type="match status" value="1"/>
</dbReference>
<dbReference type="EMBL" id="VXIT01000015">
    <property type="protein sequence ID" value="KAA6407988.1"/>
    <property type="molecule type" value="Genomic_DNA"/>
</dbReference>
<dbReference type="InterPro" id="IPR050814">
    <property type="entry name" value="Myo-inositol_Transporter"/>
</dbReference>
<dbReference type="FunFam" id="1.20.1250.20:FF:000073">
    <property type="entry name" value="MFS myo-inositol transporter, putative"/>
    <property type="match status" value="1"/>
</dbReference>
<evidence type="ECO:0000256" key="9">
    <source>
        <dbReference type="SAM" id="MobiDB-lite"/>
    </source>
</evidence>
<feature type="transmembrane region" description="Helical" evidence="10">
    <location>
        <begin position="491"/>
        <end position="512"/>
    </location>
</feature>
<dbReference type="Proteomes" id="UP000324767">
    <property type="component" value="Unassembled WGS sequence"/>
</dbReference>
<dbReference type="AlphaFoldDB" id="A0A5M8PGD9"/>
<evidence type="ECO:0000256" key="10">
    <source>
        <dbReference type="SAM" id="Phobius"/>
    </source>
</evidence>
<accession>A0A5M8PGD9</accession>
<feature type="transmembrane region" description="Helical" evidence="10">
    <location>
        <begin position="329"/>
        <end position="348"/>
    </location>
</feature>
<feature type="transmembrane region" description="Helical" evidence="10">
    <location>
        <begin position="180"/>
        <end position="202"/>
    </location>
</feature>
<evidence type="ECO:0000313" key="12">
    <source>
        <dbReference type="EMBL" id="KAA6407988.1"/>
    </source>
</evidence>
<evidence type="ECO:0000256" key="8">
    <source>
        <dbReference type="RuleBase" id="RU003346"/>
    </source>
</evidence>
<keyword evidence="4 10" id="KW-0812">Transmembrane</keyword>